<dbReference type="EMBL" id="FORA01000003">
    <property type="protein sequence ID" value="SFJ37987.1"/>
    <property type="molecule type" value="Genomic_DNA"/>
</dbReference>
<dbReference type="STRING" id="390807.SAMN04488095_2683"/>
<dbReference type="SUPFAM" id="SSF53850">
    <property type="entry name" value="Periplasmic binding protein-like II"/>
    <property type="match status" value="1"/>
</dbReference>
<evidence type="ECO:0000313" key="6">
    <source>
        <dbReference type="EMBL" id="SFJ37987.1"/>
    </source>
</evidence>
<feature type="domain" description="HTH lysR-type" evidence="5">
    <location>
        <begin position="4"/>
        <end position="61"/>
    </location>
</feature>
<dbReference type="AlphaFoldDB" id="A0A1I3QXV7"/>
<dbReference type="RefSeq" id="WP_092781585.1">
    <property type="nucleotide sequence ID" value="NZ_FORA01000003.1"/>
</dbReference>
<dbReference type="SUPFAM" id="SSF46785">
    <property type="entry name" value="Winged helix' DNA-binding domain"/>
    <property type="match status" value="1"/>
</dbReference>
<keyword evidence="4" id="KW-0804">Transcription</keyword>
<sequence length="295" mass="31931">MSSPSADLIIAFEAVVRLGSLSAAARALGRAQPTVRRQIEALEQTLGVRLFTRAENGMTPTAEALALMPMAEGIEAMARAFLRTAQGDIDRVSGVVRITCPQIFATYLMPAPLAELRRLHPDLTVELVAENRVENLMRRDADIAVRLALPDQEAIVARKVTARPVGVFVARDFTSICPDEADLHAHLAQTPFVWDDRARFLAVAAAQMGLTEPARIALHTDDQVTQIAAIAGGVGAGVCQCGIAARLDLRRIAPNWGMDLQVWIAAHEDQIALPRIRRSFDMMVAAFGADPTGVR</sequence>
<dbReference type="GO" id="GO:0043565">
    <property type="term" value="F:sequence-specific DNA binding"/>
    <property type="evidence" value="ECO:0007669"/>
    <property type="project" value="TreeGrafter"/>
</dbReference>
<keyword evidence="7" id="KW-1185">Reference proteome</keyword>
<dbReference type="GO" id="GO:0003700">
    <property type="term" value="F:DNA-binding transcription factor activity"/>
    <property type="evidence" value="ECO:0007669"/>
    <property type="project" value="InterPro"/>
</dbReference>
<dbReference type="OrthoDB" id="9798121at2"/>
<reference evidence="6 7" key="1">
    <citation type="submission" date="2016-10" db="EMBL/GenBank/DDBJ databases">
        <authorList>
            <person name="de Groot N.N."/>
        </authorList>
    </citation>
    <scope>NUCLEOTIDE SEQUENCE [LARGE SCALE GENOMIC DNA]</scope>
    <source>
        <strain evidence="6 7">DSM 19073</strain>
    </source>
</reference>
<keyword evidence="3 6" id="KW-0238">DNA-binding</keyword>
<dbReference type="GO" id="GO:0006351">
    <property type="term" value="P:DNA-templated transcription"/>
    <property type="evidence" value="ECO:0007669"/>
    <property type="project" value="TreeGrafter"/>
</dbReference>
<dbReference type="InterPro" id="IPR000847">
    <property type="entry name" value="LysR_HTH_N"/>
</dbReference>
<dbReference type="PANTHER" id="PTHR30537">
    <property type="entry name" value="HTH-TYPE TRANSCRIPTIONAL REGULATOR"/>
    <property type="match status" value="1"/>
</dbReference>
<dbReference type="InterPro" id="IPR005119">
    <property type="entry name" value="LysR_subst-bd"/>
</dbReference>
<evidence type="ECO:0000313" key="7">
    <source>
        <dbReference type="Proteomes" id="UP000199110"/>
    </source>
</evidence>
<dbReference type="Proteomes" id="UP000199110">
    <property type="component" value="Unassembled WGS sequence"/>
</dbReference>
<dbReference type="Gene3D" id="3.40.190.290">
    <property type="match status" value="1"/>
</dbReference>
<comment type="similarity">
    <text evidence="1">Belongs to the LysR transcriptional regulatory family.</text>
</comment>
<name>A0A1I3QXV7_9RHOB</name>
<organism evidence="6 7">
    <name type="scientific">Jannaschia pohangensis</name>
    <dbReference type="NCBI Taxonomy" id="390807"/>
    <lineage>
        <taxon>Bacteria</taxon>
        <taxon>Pseudomonadati</taxon>
        <taxon>Pseudomonadota</taxon>
        <taxon>Alphaproteobacteria</taxon>
        <taxon>Rhodobacterales</taxon>
        <taxon>Roseobacteraceae</taxon>
        <taxon>Jannaschia</taxon>
    </lineage>
</organism>
<dbReference type="Pfam" id="PF00126">
    <property type="entry name" value="HTH_1"/>
    <property type="match status" value="1"/>
</dbReference>
<accession>A0A1I3QXV7</accession>
<evidence type="ECO:0000256" key="1">
    <source>
        <dbReference type="ARBA" id="ARBA00009437"/>
    </source>
</evidence>
<keyword evidence="2" id="KW-0805">Transcription regulation</keyword>
<evidence type="ECO:0000256" key="2">
    <source>
        <dbReference type="ARBA" id="ARBA00023015"/>
    </source>
</evidence>
<dbReference type="InterPro" id="IPR058163">
    <property type="entry name" value="LysR-type_TF_proteobact-type"/>
</dbReference>
<gene>
    <name evidence="6" type="ORF">SAMN04488095_2683</name>
</gene>
<dbReference type="Gene3D" id="1.10.10.10">
    <property type="entry name" value="Winged helix-like DNA-binding domain superfamily/Winged helix DNA-binding domain"/>
    <property type="match status" value="1"/>
</dbReference>
<dbReference type="Pfam" id="PF03466">
    <property type="entry name" value="LysR_substrate"/>
    <property type="match status" value="1"/>
</dbReference>
<proteinExistence type="inferred from homology"/>
<protein>
    <submittedName>
        <fullName evidence="6">DNA-binding transcriptional regulator, LysR family</fullName>
    </submittedName>
</protein>
<evidence type="ECO:0000259" key="5">
    <source>
        <dbReference type="PROSITE" id="PS50931"/>
    </source>
</evidence>
<dbReference type="PROSITE" id="PS50931">
    <property type="entry name" value="HTH_LYSR"/>
    <property type="match status" value="1"/>
</dbReference>
<dbReference type="PRINTS" id="PR00039">
    <property type="entry name" value="HTHLYSR"/>
</dbReference>
<evidence type="ECO:0000256" key="3">
    <source>
        <dbReference type="ARBA" id="ARBA00023125"/>
    </source>
</evidence>
<dbReference type="InterPro" id="IPR036390">
    <property type="entry name" value="WH_DNA-bd_sf"/>
</dbReference>
<dbReference type="InterPro" id="IPR036388">
    <property type="entry name" value="WH-like_DNA-bd_sf"/>
</dbReference>
<evidence type="ECO:0000256" key="4">
    <source>
        <dbReference type="ARBA" id="ARBA00023163"/>
    </source>
</evidence>
<dbReference type="PANTHER" id="PTHR30537:SF3">
    <property type="entry name" value="TRANSCRIPTIONAL REGULATORY PROTEIN"/>
    <property type="match status" value="1"/>
</dbReference>